<dbReference type="InterPro" id="IPR001680">
    <property type="entry name" value="WD40_rpt"/>
</dbReference>
<keyword evidence="4" id="KW-1185">Reference proteome</keyword>
<evidence type="ECO:0000256" key="1">
    <source>
        <dbReference type="PROSITE-ProRule" id="PRU00221"/>
    </source>
</evidence>
<dbReference type="InterPro" id="IPR049546">
    <property type="entry name" value="WDR54_beta_prop"/>
</dbReference>
<dbReference type="SUPFAM" id="SSF50998">
    <property type="entry name" value="Quinoprotein alcohol dehydrogenase-like"/>
    <property type="match status" value="1"/>
</dbReference>
<evidence type="ECO:0000313" key="3">
    <source>
        <dbReference type="EMBL" id="GBF91359.1"/>
    </source>
</evidence>
<protein>
    <recommendedName>
        <fullName evidence="2">WD repeat-containing protein 54 beta-propeller domain-containing protein</fullName>
    </recommendedName>
</protein>
<dbReference type="AlphaFoldDB" id="A0A2V0NVK0"/>
<dbReference type="InterPro" id="IPR011047">
    <property type="entry name" value="Quinoprotein_ADH-like_sf"/>
</dbReference>
<dbReference type="Pfam" id="PF21031">
    <property type="entry name" value="WDR54"/>
    <property type="match status" value="1"/>
</dbReference>
<dbReference type="OrthoDB" id="756370at2759"/>
<dbReference type="Gene3D" id="2.130.10.10">
    <property type="entry name" value="YVTN repeat-like/Quinoprotein amine dehydrogenase"/>
    <property type="match status" value="1"/>
</dbReference>
<proteinExistence type="predicted"/>
<organism evidence="3 4">
    <name type="scientific">Raphidocelis subcapitata</name>
    <dbReference type="NCBI Taxonomy" id="307507"/>
    <lineage>
        <taxon>Eukaryota</taxon>
        <taxon>Viridiplantae</taxon>
        <taxon>Chlorophyta</taxon>
        <taxon>core chlorophytes</taxon>
        <taxon>Chlorophyceae</taxon>
        <taxon>CS clade</taxon>
        <taxon>Sphaeropleales</taxon>
        <taxon>Selenastraceae</taxon>
        <taxon>Raphidocelis</taxon>
    </lineage>
</organism>
<dbReference type="InterPro" id="IPR015943">
    <property type="entry name" value="WD40/YVTN_repeat-like_dom_sf"/>
</dbReference>
<dbReference type="EMBL" id="BDRX01000024">
    <property type="protein sequence ID" value="GBF91359.1"/>
    <property type="molecule type" value="Genomic_DNA"/>
</dbReference>
<keyword evidence="1" id="KW-0853">WD repeat</keyword>
<evidence type="ECO:0000259" key="2">
    <source>
        <dbReference type="Pfam" id="PF21031"/>
    </source>
</evidence>
<comment type="caution">
    <text evidence="3">The sequence shown here is derived from an EMBL/GenBank/DDBJ whole genome shotgun (WGS) entry which is preliminary data.</text>
</comment>
<reference evidence="3 4" key="1">
    <citation type="journal article" date="2018" name="Sci. Rep.">
        <title>Raphidocelis subcapitata (=Pseudokirchneriella subcapitata) provides an insight into genome evolution and environmental adaptations in the Sphaeropleales.</title>
        <authorList>
            <person name="Suzuki S."/>
            <person name="Yamaguchi H."/>
            <person name="Nakajima N."/>
            <person name="Kawachi M."/>
        </authorList>
    </citation>
    <scope>NUCLEOTIDE SEQUENCE [LARGE SCALE GENOMIC DNA]</scope>
    <source>
        <strain evidence="3 4">NIES-35</strain>
    </source>
</reference>
<evidence type="ECO:0000313" key="4">
    <source>
        <dbReference type="Proteomes" id="UP000247498"/>
    </source>
</evidence>
<dbReference type="InParanoid" id="A0A2V0NVK0"/>
<dbReference type="Proteomes" id="UP000247498">
    <property type="component" value="Unassembled WGS sequence"/>
</dbReference>
<name>A0A2V0NVK0_9CHLO</name>
<accession>A0A2V0NVK0</accession>
<sequence length="382" mass="36892">MAPPTIIKVVLVPSLPGEASSSGGGGGGGAAPAGEARRVDAPNARVVQSVCACSVGGSVLIAVGGDVGLQVWDESGSGLLFFWPLPEYTASPSAPPPPSSGFVRGLAFNAAAADGPCYAHLCAGTSGSDIAVFEITAAAAGSRGGGAARNPPSICLAARLAGVHDGGSAVTALGSAFQSRRGGALCEGGEGGGELISADDGGRVVVWARRAAGGGGGGDYVAAATLEDGGAAAAGVGVRRGLVVVARVDGAVRIYGLRDGRLRCEIVAHSRWLSALDLHPRRDAFATAAEDCTVSAWTLPIGDGAGGGGGGGGAGAAAAAAAGAVLLAPPEPLLSAAAVNSVLTGVAWCGEGCDDLAAAVFDADELLIWRGAGWAGGGARRP</sequence>
<dbReference type="STRING" id="307507.A0A2V0NVK0"/>
<dbReference type="PROSITE" id="PS50082">
    <property type="entry name" value="WD_REPEATS_2"/>
    <property type="match status" value="1"/>
</dbReference>
<gene>
    <name evidence="3" type="ORF">Rsub_04099</name>
</gene>
<feature type="domain" description="WD repeat-containing protein 54 beta-propeller" evidence="2">
    <location>
        <begin position="46"/>
        <end position="300"/>
    </location>
</feature>
<feature type="repeat" description="WD" evidence="1">
    <location>
        <begin position="266"/>
        <end position="299"/>
    </location>
</feature>